<comment type="function">
    <text evidence="7">Required for maturation of ribosomal RNAs and formation of the large ribosomal subunit.</text>
</comment>
<evidence type="ECO:0000256" key="2">
    <source>
        <dbReference type="ARBA" id="ARBA00022552"/>
    </source>
</evidence>
<keyword evidence="2 7" id="KW-0698">rRNA processing</keyword>
<dbReference type="PROSITE" id="PS00678">
    <property type="entry name" value="WD_REPEATS_1"/>
    <property type="match status" value="1"/>
</dbReference>
<reference evidence="11" key="1">
    <citation type="submission" date="2022-01" db="UniProtKB">
        <authorList>
            <consortium name="EnsemblMetazoa"/>
        </authorList>
    </citation>
    <scope>IDENTIFICATION</scope>
</reference>
<evidence type="ECO:0000313" key="11">
    <source>
        <dbReference type="EnsemblMetazoa" id="XP_014249300.1"/>
    </source>
</evidence>
<evidence type="ECO:0000256" key="5">
    <source>
        <dbReference type="ARBA" id="ARBA00023242"/>
    </source>
</evidence>
<dbReference type="SMART" id="SM00320">
    <property type="entry name" value="WD40"/>
    <property type="match status" value="6"/>
</dbReference>
<evidence type="ECO:0000256" key="6">
    <source>
        <dbReference type="ARBA" id="ARBA00055102"/>
    </source>
</evidence>
<dbReference type="Gene3D" id="2.130.10.10">
    <property type="entry name" value="YVTN repeat-like/Quinoprotein amine dehydrogenase"/>
    <property type="match status" value="1"/>
</dbReference>
<evidence type="ECO:0000256" key="4">
    <source>
        <dbReference type="ARBA" id="ARBA00022737"/>
    </source>
</evidence>
<evidence type="ECO:0000256" key="8">
    <source>
        <dbReference type="PROSITE-ProRule" id="PRU00221"/>
    </source>
</evidence>
<feature type="compositionally biased region" description="Acidic residues" evidence="9">
    <location>
        <begin position="134"/>
        <end position="143"/>
    </location>
</feature>
<evidence type="ECO:0000313" key="12">
    <source>
        <dbReference type="Proteomes" id="UP000494040"/>
    </source>
</evidence>
<feature type="compositionally biased region" description="Basic and acidic residues" evidence="9">
    <location>
        <begin position="16"/>
        <end position="37"/>
    </location>
</feature>
<feature type="compositionally biased region" description="Acidic residues" evidence="9">
    <location>
        <begin position="38"/>
        <end position="80"/>
    </location>
</feature>
<dbReference type="KEGG" id="clec:106666539"/>
<dbReference type="InterPro" id="IPR001680">
    <property type="entry name" value="WD40_rpt"/>
</dbReference>
<dbReference type="Pfam" id="PF00400">
    <property type="entry name" value="WD40"/>
    <property type="match status" value="3"/>
</dbReference>
<keyword evidence="3 8" id="KW-0853">WD repeat</keyword>
<comment type="subcellular location">
    <subcellularLocation>
        <location evidence="7">Nucleus</location>
        <location evidence="7">Nucleolus</location>
    </subcellularLocation>
    <subcellularLocation>
        <location evidence="7">Nucleus</location>
        <location evidence="7">Nucleoplasm</location>
    </subcellularLocation>
</comment>
<feature type="region of interest" description="Disordered" evidence="9">
    <location>
        <begin position="1"/>
        <end position="150"/>
    </location>
</feature>
<dbReference type="GO" id="GO:0070545">
    <property type="term" value="C:PeBoW complex"/>
    <property type="evidence" value="ECO:0007669"/>
    <property type="project" value="TreeGrafter"/>
</dbReference>
<proteinExistence type="inferred from homology"/>
<dbReference type="PROSITE" id="PS50294">
    <property type="entry name" value="WD_REPEATS_REGION"/>
    <property type="match status" value="1"/>
</dbReference>
<dbReference type="GO" id="GO:0000466">
    <property type="term" value="P:maturation of 5.8S rRNA from tricistronic rRNA transcript (SSU-rRNA, 5.8S rRNA, LSU-rRNA)"/>
    <property type="evidence" value="ECO:0007669"/>
    <property type="project" value="UniProtKB-UniRule"/>
</dbReference>
<dbReference type="OMA" id="MRPAKGE"/>
<dbReference type="PANTHER" id="PTHR17605">
    <property type="entry name" value="RIBOSOME BIOGENESIS PROTEIN BOP1 BLOCK OF PROLIFERATION 1 PROTEIN"/>
    <property type="match status" value="1"/>
</dbReference>
<comment type="similarity">
    <text evidence="7">Belongs to the WD repeat BOP1/ERB1 family.</text>
</comment>
<dbReference type="AlphaFoldDB" id="A0A8I6TED8"/>
<dbReference type="SUPFAM" id="SSF50978">
    <property type="entry name" value="WD40 repeat-like"/>
    <property type="match status" value="1"/>
</dbReference>
<keyword evidence="12" id="KW-1185">Reference proteome</keyword>
<evidence type="ECO:0000256" key="3">
    <source>
        <dbReference type="ARBA" id="ARBA00022574"/>
    </source>
</evidence>
<dbReference type="GO" id="GO:0043021">
    <property type="term" value="F:ribonucleoprotein complex binding"/>
    <property type="evidence" value="ECO:0007669"/>
    <property type="project" value="UniProtKB-UniRule"/>
</dbReference>
<evidence type="ECO:0000256" key="1">
    <source>
        <dbReference type="ARBA" id="ARBA00022517"/>
    </source>
</evidence>
<dbReference type="HAMAP" id="MF_03027">
    <property type="entry name" value="BOP1"/>
    <property type="match status" value="1"/>
</dbReference>
<feature type="compositionally biased region" description="Acidic residues" evidence="9">
    <location>
        <begin position="88"/>
        <end position="100"/>
    </location>
</feature>
<dbReference type="GO" id="GO:0030687">
    <property type="term" value="C:preribosome, large subunit precursor"/>
    <property type="evidence" value="ECO:0007669"/>
    <property type="project" value="UniProtKB-UniRule"/>
</dbReference>
<gene>
    <name evidence="11" type="primary">106666539</name>
</gene>
<dbReference type="PANTHER" id="PTHR17605:SF0">
    <property type="entry name" value="RIBOSOME BIOGENESIS PROTEIN BOP1"/>
    <property type="match status" value="1"/>
</dbReference>
<dbReference type="FunFam" id="2.130.10.10:FF:000061">
    <property type="entry name" value="Ribosome biogenesis protein BOP1 homolog"/>
    <property type="match status" value="1"/>
</dbReference>
<keyword evidence="1 7" id="KW-0690">Ribosome biogenesis</keyword>
<evidence type="ECO:0000256" key="9">
    <source>
        <dbReference type="SAM" id="MobiDB-lite"/>
    </source>
</evidence>
<dbReference type="InterPro" id="IPR019775">
    <property type="entry name" value="WD40_repeat_CS"/>
</dbReference>
<keyword evidence="5 7" id="KW-0539">Nucleus</keyword>
<dbReference type="EnsemblMetazoa" id="XM_014393814.2">
    <property type="protein sequence ID" value="XP_014249300.1"/>
    <property type="gene ID" value="LOC106666539"/>
</dbReference>
<feature type="repeat" description="WD" evidence="8">
    <location>
        <begin position="430"/>
        <end position="471"/>
    </location>
</feature>
<accession>A0A8I6TED8</accession>
<dbReference type="InterPro" id="IPR036322">
    <property type="entry name" value="WD40_repeat_dom_sf"/>
</dbReference>
<dbReference type="Proteomes" id="UP000494040">
    <property type="component" value="Unassembled WGS sequence"/>
</dbReference>
<evidence type="ECO:0000256" key="7">
    <source>
        <dbReference type="HAMAP-Rule" id="MF_03027"/>
    </source>
</evidence>
<dbReference type="GO" id="GO:0000463">
    <property type="term" value="P:maturation of LSU-rRNA from tricistronic rRNA transcript (SSU-rRNA, 5.8S rRNA, LSU-rRNA)"/>
    <property type="evidence" value="ECO:0007669"/>
    <property type="project" value="UniProtKB-UniRule"/>
</dbReference>
<dbReference type="OrthoDB" id="5571054at2759"/>
<dbReference type="InterPro" id="IPR028598">
    <property type="entry name" value="BOP1/Erb1"/>
</dbReference>
<comment type="function">
    <text evidence="6">Component of the PeBoW complex, which is required for maturation of 28S and 5.8S ribosomal RNAs and formation of the 60S ribosome.</text>
</comment>
<evidence type="ECO:0000259" key="10">
    <source>
        <dbReference type="SMART" id="SM01035"/>
    </source>
</evidence>
<dbReference type="GO" id="GO:0005654">
    <property type="term" value="C:nucleoplasm"/>
    <property type="evidence" value="ECO:0007669"/>
    <property type="project" value="UniProtKB-SubCell"/>
</dbReference>
<dbReference type="InterPro" id="IPR015943">
    <property type="entry name" value="WD40/YVTN_repeat-like_dom_sf"/>
</dbReference>
<dbReference type="InterPro" id="IPR012953">
    <property type="entry name" value="BOP1_N_dom"/>
</dbReference>
<dbReference type="PROSITE" id="PS50082">
    <property type="entry name" value="WD_REPEATS_2"/>
    <property type="match status" value="1"/>
</dbReference>
<sequence>MVKRKLPSKSEVLGQEEEKAFDDYELLKPDGEIKTDEDSSDDEVGEIGGDSSDEDDEDGAGEPESEDDEDEGGEDDEGGESDATVGSDELEWESDEDEDKTENSLDKSVNGNKETPEKHAEPVDPPTVTKDEYESGDTSDEEDLRNTVGNIPMNWYDDYPHVGYDWGGKKILKPQHGDQLDYFLKKMEDPNFWRTVKDPQTGQDVILSDKDINLIKRLESQKIPDESFDEYAPWVEWFSSEVMQMPLRKFPEHKRSFVPSKVEMKRVSKYVYALKMGWMKTRRAMKAKQKALEEKGPQFYLLWQSDDAAEEMRRIQNHIPAPKRPLPDHSESYNPPEEYLFNKAEMKKWEREKKSLGNKKLHFVPQKYNSLREVPAYKRFIRERFLRCLDLYMCPRAIKMKLTIEPEDLVPQLPNPMDLQPFPTTMVIVYTGHTDMVRSITVDPSGQFLASASDDGTLRLWEVSTGRNLRTVELGGIARSVAWCPNQALSLIAVASDRKLFIINTKLGDSLVISKTDTLLSELPAEDKVMSDRIKAAVQWEHVENSELYDSTVRIILNHFKEIKQVSWHGRGDYFFTLMPEGENRSVLIHQLSKRRSQLPFSKTRGLVQAALFHPTKPLFFVATQRNVRVYDLVNQEMMKKLITNSKWISHMAIHPGGDNLLVGTYDRKVLWFDLDLSTKPYKTLSLHSQAVRSVAFHKRYPLFASTSDDQSLIISHGMVYNDLLQNALIVPLKRFSCHKQVNDFSIFDVVFHPYQPWVFTSGADGTVRLYS</sequence>
<dbReference type="Pfam" id="PF08145">
    <property type="entry name" value="BOP1NT"/>
    <property type="match status" value="1"/>
</dbReference>
<name>A0A8I6TED8_CIMLE</name>
<dbReference type="SMART" id="SM01035">
    <property type="entry name" value="BOP1NT"/>
    <property type="match status" value="1"/>
</dbReference>
<organism evidence="11 12">
    <name type="scientific">Cimex lectularius</name>
    <name type="common">Bed bug</name>
    <name type="synonym">Acanthia lectularia</name>
    <dbReference type="NCBI Taxonomy" id="79782"/>
    <lineage>
        <taxon>Eukaryota</taxon>
        <taxon>Metazoa</taxon>
        <taxon>Ecdysozoa</taxon>
        <taxon>Arthropoda</taxon>
        <taxon>Hexapoda</taxon>
        <taxon>Insecta</taxon>
        <taxon>Pterygota</taxon>
        <taxon>Neoptera</taxon>
        <taxon>Paraneoptera</taxon>
        <taxon>Hemiptera</taxon>
        <taxon>Heteroptera</taxon>
        <taxon>Panheteroptera</taxon>
        <taxon>Cimicomorpha</taxon>
        <taxon>Cimicidae</taxon>
        <taxon>Cimex</taxon>
    </lineage>
</organism>
<keyword evidence="4" id="KW-0677">Repeat</keyword>
<feature type="domain" description="BOP1 N-terminal" evidence="10">
    <location>
        <begin position="156"/>
        <end position="423"/>
    </location>
</feature>
<protein>
    <recommendedName>
        <fullName evidence="7">Ribosome biogenesis protein BOP1 homolog</fullName>
    </recommendedName>
</protein>